<dbReference type="InterPro" id="IPR027640">
    <property type="entry name" value="Kinesin-like_fam"/>
</dbReference>
<dbReference type="Gene3D" id="3.40.850.10">
    <property type="entry name" value="Kinesin motor domain"/>
    <property type="match status" value="1"/>
</dbReference>
<evidence type="ECO:0000259" key="8">
    <source>
        <dbReference type="PROSITE" id="PS50067"/>
    </source>
</evidence>
<keyword evidence="2 5" id="KW-0067">ATP-binding</keyword>
<feature type="binding site" evidence="5">
    <location>
        <begin position="111"/>
        <end position="118"/>
    </location>
    <ligand>
        <name>ATP</name>
        <dbReference type="ChEBI" id="CHEBI:30616"/>
    </ligand>
</feature>
<dbReference type="InterPro" id="IPR027417">
    <property type="entry name" value="P-loop_NTPase"/>
</dbReference>
<evidence type="ECO:0000313" key="9">
    <source>
        <dbReference type="EMBL" id="CAK9003815.1"/>
    </source>
</evidence>
<feature type="compositionally biased region" description="Basic and acidic residues" evidence="7">
    <location>
        <begin position="1"/>
        <end position="11"/>
    </location>
</feature>
<sequence length="841" mass="93363">MSERLVARHPELPATALESSSPQPRSSRNTTSVQVVVRFRPQVNEDEQQDRTAFWALPNERSVQSVDGTYCFDFMRAFAEAATQEDVFEHVGKPVVSDVLNGYNGTVLAYGQTSSGKTYSMFGPESETTTTPRPELQGIVPRAARQVFQHIEESLEYTEFTLRCSFMEVYKEKMKDLLRPNIEALRVKELPQRGLFVDGLSREYVTCAADVQAVIAAGLRSRVVGKTRCNLHSSRSHVIFVLHVEQSLPQGEEKLGKLTLVDLAGSEKVSKSECVGETLEEAKKINWSLSALGKVIDALAEQRPHVPYRDSQLTRVLQEALGGNCRTTLLVAASGAQQHADETLSSLRFATRAKSVRNVAKVNYTYSPEQLLLLVAKLQKQLASAHEHIVELGGFPRPAEESPTHAEMWERTHRSSSARLSKRSVSSPKFAISDEASPTAKFAKDLKSREAEEDDLEAEDDRLLYNEATLTPLLAAARRAIANFEETLLAQEKSLTEVRLLRASREDGVAVPRPSGPSESGEEQDLMSERFRALQHAVNARSYKWRLQLEEFRSESLAMESQMRSTFAQDLERALAEARWKLSELQDTEAISPRAEALSGESKRSRAGPKLDGILGVAAKPKIARPVPRKHVSPSKRLAAGSSKEAKQSQVPTPRGVAPRTPAGPTRGVALRGSFQRTVEAKSQPAEDVLWVAGTGDTSGEIFPEHGHQEDTVAVQREASSETPEVPCKSEDPQQKYDALHTGFQHHQELLETQRKLRGLTQQIHSKDLQLSALRHEIRIKDALLGCLQDEERRVLEVNDSELEMLLEKALSPLAAILTRARTTHRAAQDVERQVSSLSAR</sequence>
<accession>A0ABP0IMI3</accession>
<gene>
    <name evidence="9" type="ORF">CCMP2556_LOCUS7427</name>
</gene>
<dbReference type="Pfam" id="PF00225">
    <property type="entry name" value="Kinesin"/>
    <property type="match status" value="1"/>
</dbReference>
<dbReference type="EMBL" id="CAXAMN010003302">
    <property type="protein sequence ID" value="CAK9003815.1"/>
    <property type="molecule type" value="Genomic_DNA"/>
</dbReference>
<dbReference type="InterPro" id="IPR036961">
    <property type="entry name" value="Kinesin_motor_dom_sf"/>
</dbReference>
<keyword evidence="10" id="KW-1185">Reference proteome</keyword>
<name>A0ABP0IMI3_9DINO</name>
<reference evidence="9 10" key="1">
    <citation type="submission" date="2024-02" db="EMBL/GenBank/DDBJ databases">
        <authorList>
            <person name="Chen Y."/>
            <person name="Shah S."/>
            <person name="Dougan E. K."/>
            <person name="Thang M."/>
            <person name="Chan C."/>
        </authorList>
    </citation>
    <scope>NUCLEOTIDE SEQUENCE [LARGE SCALE GENOMIC DNA]</scope>
</reference>
<keyword evidence="3" id="KW-0175">Coiled coil</keyword>
<dbReference type="SMART" id="SM00129">
    <property type="entry name" value="KISc"/>
    <property type="match status" value="1"/>
</dbReference>
<evidence type="ECO:0000256" key="2">
    <source>
        <dbReference type="ARBA" id="ARBA00022840"/>
    </source>
</evidence>
<keyword evidence="6" id="KW-0493">Microtubule</keyword>
<evidence type="ECO:0000256" key="1">
    <source>
        <dbReference type="ARBA" id="ARBA00022741"/>
    </source>
</evidence>
<feature type="region of interest" description="Disordered" evidence="7">
    <location>
        <begin position="395"/>
        <end position="422"/>
    </location>
</feature>
<keyword evidence="4 5" id="KW-0505">Motor protein</keyword>
<dbReference type="PROSITE" id="PS50067">
    <property type="entry name" value="KINESIN_MOTOR_2"/>
    <property type="match status" value="1"/>
</dbReference>
<dbReference type="Proteomes" id="UP001642484">
    <property type="component" value="Unassembled WGS sequence"/>
</dbReference>
<feature type="domain" description="Kinesin motor" evidence="8">
    <location>
        <begin position="32"/>
        <end position="356"/>
    </location>
</feature>
<evidence type="ECO:0000256" key="5">
    <source>
        <dbReference type="PROSITE-ProRule" id="PRU00283"/>
    </source>
</evidence>
<dbReference type="PANTHER" id="PTHR47968:SF75">
    <property type="entry name" value="CENTROMERE-ASSOCIATED PROTEIN E"/>
    <property type="match status" value="1"/>
</dbReference>
<dbReference type="PROSITE" id="PS00411">
    <property type="entry name" value="KINESIN_MOTOR_1"/>
    <property type="match status" value="1"/>
</dbReference>
<evidence type="ECO:0000256" key="4">
    <source>
        <dbReference type="ARBA" id="ARBA00023175"/>
    </source>
</evidence>
<comment type="similarity">
    <text evidence="5 6">Belongs to the TRAFAC class myosin-kinesin ATPase superfamily. Kinesin family.</text>
</comment>
<comment type="caution">
    <text evidence="9">The sequence shown here is derived from an EMBL/GenBank/DDBJ whole genome shotgun (WGS) entry which is preliminary data.</text>
</comment>
<dbReference type="InterPro" id="IPR019821">
    <property type="entry name" value="Kinesin_motor_CS"/>
</dbReference>
<dbReference type="SUPFAM" id="SSF52540">
    <property type="entry name" value="P-loop containing nucleoside triphosphate hydrolases"/>
    <property type="match status" value="1"/>
</dbReference>
<evidence type="ECO:0000256" key="6">
    <source>
        <dbReference type="RuleBase" id="RU000394"/>
    </source>
</evidence>
<feature type="compositionally biased region" description="Basic and acidic residues" evidence="7">
    <location>
        <begin position="398"/>
        <end position="413"/>
    </location>
</feature>
<evidence type="ECO:0000256" key="7">
    <source>
        <dbReference type="SAM" id="MobiDB-lite"/>
    </source>
</evidence>
<evidence type="ECO:0000256" key="3">
    <source>
        <dbReference type="ARBA" id="ARBA00023054"/>
    </source>
</evidence>
<dbReference type="InterPro" id="IPR001752">
    <property type="entry name" value="Kinesin_motor_dom"/>
</dbReference>
<feature type="compositionally biased region" description="Polar residues" evidence="7">
    <location>
        <begin position="17"/>
        <end position="32"/>
    </location>
</feature>
<feature type="region of interest" description="Disordered" evidence="7">
    <location>
        <begin position="623"/>
        <end position="668"/>
    </location>
</feature>
<evidence type="ECO:0000313" key="10">
    <source>
        <dbReference type="Proteomes" id="UP001642484"/>
    </source>
</evidence>
<protein>
    <recommendedName>
        <fullName evidence="6">Kinesin-like protein</fullName>
    </recommendedName>
</protein>
<keyword evidence="1 5" id="KW-0547">Nucleotide-binding</keyword>
<organism evidence="9 10">
    <name type="scientific">Durusdinium trenchii</name>
    <dbReference type="NCBI Taxonomy" id="1381693"/>
    <lineage>
        <taxon>Eukaryota</taxon>
        <taxon>Sar</taxon>
        <taxon>Alveolata</taxon>
        <taxon>Dinophyceae</taxon>
        <taxon>Suessiales</taxon>
        <taxon>Symbiodiniaceae</taxon>
        <taxon>Durusdinium</taxon>
    </lineage>
</organism>
<dbReference type="PRINTS" id="PR00380">
    <property type="entry name" value="KINESINHEAVY"/>
</dbReference>
<proteinExistence type="inferred from homology"/>
<feature type="region of interest" description="Disordered" evidence="7">
    <location>
        <begin position="506"/>
        <end position="526"/>
    </location>
</feature>
<feature type="region of interest" description="Disordered" evidence="7">
    <location>
        <begin position="1"/>
        <end position="32"/>
    </location>
</feature>
<dbReference type="PANTHER" id="PTHR47968">
    <property type="entry name" value="CENTROMERE PROTEIN E"/>
    <property type="match status" value="1"/>
</dbReference>